<evidence type="ECO:0000313" key="3">
    <source>
        <dbReference type="EMBL" id="AJF63261.1"/>
    </source>
</evidence>
<sequence>MLAVREGLTALVDGSEGTRDGCAGRGVGDLGPALPLVEGDGVTGGGRTQQLAAPVGPGRRGGGQQLIGEPPQVDDARPDTEAARRDLGARLVAALAPLPEGPTCPPFTVFATYNRYRGAKDTQVWPFADHGGGHGTERRTQLNRIKDQRLLSTRM</sequence>
<proteinExistence type="predicted"/>
<name>A0A0B5HS19_9ACTN</name>
<evidence type="ECO:0000313" key="4">
    <source>
        <dbReference type="Proteomes" id="UP000031774"/>
    </source>
</evidence>
<dbReference type="Pfam" id="PF05448">
    <property type="entry name" value="AXE1"/>
    <property type="match status" value="1"/>
</dbReference>
<evidence type="ECO:0000259" key="2">
    <source>
        <dbReference type="Pfam" id="PF05448"/>
    </source>
</evidence>
<feature type="compositionally biased region" description="Basic and acidic residues" evidence="1">
    <location>
        <begin position="74"/>
        <end position="85"/>
    </location>
</feature>
<keyword evidence="4" id="KW-1185">Reference proteome</keyword>
<dbReference type="RefSeq" id="WP_041127346.1">
    <property type="nucleotide sequence ID" value="NZ_CP010407.1"/>
</dbReference>
<dbReference type="EMBL" id="CP010407">
    <property type="protein sequence ID" value="AJF63261.1"/>
    <property type="molecule type" value="Genomic_DNA"/>
</dbReference>
<accession>A0A0B5HS19</accession>
<dbReference type="KEGG" id="svt:SVTN_00665"/>
<dbReference type="AlphaFoldDB" id="A0A0B5HS19"/>
<protein>
    <recommendedName>
        <fullName evidence="2">Acetyl xylan esterase domain-containing protein</fullName>
    </recommendedName>
</protein>
<evidence type="ECO:0000256" key="1">
    <source>
        <dbReference type="SAM" id="MobiDB-lite"/>
    </source>
</evidence>
<dbReference type="Proteomes" id="UP000031774">
    <property type="component" value="Chromosome"/>
</dbReference>
<reference evidence="3 4" key="1">
    <citation type="submission" date="2014-12" db="EMBL/GenBank/DDBJ databases">
        <title>Complete genome sequence of Streptomyces vietnamensis strain GIMV4.0001, a genetic manipulable producer of the benzoisochromanequinone antibiotic granaticin.</title>
        <authorList>
            <person name="Deng M.R."/>
            <person name="Guo J."/>
            <person name="Ma L.Y."/>
            <person name="Feng G.D."/>
            <person name="Mo C.Y."/>
            <person name="Zhu H.H."/>
        </authorList>
    </citation>
    <scope>NUCLEOTIDE SEQUENCE [LARGE SCALE GENOMIC DNA]</scope>
    <source>
        <strain evidence="4">GIMV4.0001</strain>
    </source>
</reference>
<feature type="domain" description="Acetyl xylan esterase" evidence="2">
    <location>
        <begin position="102"/>
        <end position="139"/>
    </location>
</feature>
<gene>
    <name evidence="3" type="ORF">SVTN_00665</name>
</gene>
<organism evidence="3 4">
    <name type="scientific">Streptomyces vietnamensis</name>
    <dbReference type="NCBI Taxonomy" id="362257"/>
    <lineage>
        <taxon>Bacteria</taxon>
        <taxon>Bacillati</taxon>
        <taxon>Actinomycetota</taxon>
        <taxon>Actinomycetes</taxon>
        <taxon>Kitasatosporales</taxon>
        <taxon>Streptomycetaceae</taxon>
        <taxon>Streptomyces</taxon>
    </lineage>
</organism>
<dbReference type="HOGENOM" id="CLU_1694601_0_0_11"/>
<dbReference type="InterPro" id="IPR008391">
    <property type="entry name" value="AXE1_dom"/>
</dbReference>
<feature type="region of interest" description="Disordered" evidence="1">
    <location>
        <begin position="40"/>
        <end position="85"/>
    </location>
</feature>